<protein>
    <submittedName>
        <fullName evidence="1">Uncharacterized protein</fullName>
    </submittedName>
</protein>
<accession>A0A658R611</accession>
<name>A0A658R611_9BURK</name>
<dbReference type="EMBL" id="FCNV02000027">
    <property type="protein sequence ID" value="SAL52444.1"/>
    <property type="molecule type" value="Genomic_DNA"/>
</dbReference>
<comment type="caution">
    <text evidence="1">The sequence shown here is derived from an EMBL/GenBank/DDBJ whole genome shotgun (WGS) entry which is preliminary data.</text>
</comment>
<organism evidence="1 2">
    <name type="scientific">Caballeronia concitans</name>
    <dbReference type="NCBI Taxonomy" id="1777133"/>
    <lineage>
        <taxon>Bacteria</taxon>
        <taxon>Pseudomonadati</taxon>
        <taxon>Pseudomonadota</taxon>
        <taxon>Betaproteobacteria</taxon>
        <taxon>Burkholderiales</taxon>
        <taxon>Burkholderiaceae</taxon>
        <taxon>Caballeronia</taxon>
    </lineage>
</organism>
<evidence type="ECO:0000313" key="1">
    <source>
        <dbReference type="EMBL" id="SAL52444.1"/>
    </source>
</evidence>
<dbReference type="RefSeq" id="WP_143754714.1">
    <property type="nucleotide sequence ID" value="NZ_FCNV02000027.1"/>
</dbReference>
<sequence>MQGAFDSNMSNTPALTSTGTNGAIAVQATSDGTSVIEAYSNARTALVGATDSGIGLYAQASSKTYGIGVRAQAEGGWGINATSETGVAVLGQSTTDVGIFGQSLGNSFGVVGNAPNAGVAAFNPNNNHAAYLASGCCAAWFTGDVHVAGTFSKAGGGFKIDHPLDPEGRYLQHSFVESPDMKNVYDGIVTADARGEATISLPDYFETLNRECRYQLTAIGGAAPELHVAHEIRNNRFSIAGATPGMRVSWQVTGIRNDPWAKVNCIEVELPKQKDEHGFYLHPELHGHGPDRAIGELRHPRVARSTG</sequence>
<proteinExistence type="predicted"/>
<keyword evidence="2" id="KW-1185">Reference proteome</keyword>
<reference evidence="1 2" key="1">
    <citation type="submission" date="2016-01" db="EMBL/GenBank/DDBJ databases">
        <authorList>
            <person name="Peeters C."/>
        </authorList>
    </citation>
    <scope>NUCLEOTIDE SEQUENCE [LARGE SCALE GENOMIC DNA]</scope>
    <source>
        <strain evidence="1">LMG 29315</strain>
    </source>
</reference>
<dbReference type="AlphaFoldDB" id="A0A658R611"/>
<dbReference type="Proteomes" id="UP000198263">
    <property type="component" value="Unassembled WGS sequence"/>
</dbReference>
<dbReference type="OrthoDB" id="8708771at2"/>
<gene>
    <name evidence="1" type="ORF">AWB72_05585</name>
</gene>
<evidence type="ECO:0000313" key="2">
    <source>
        <dbReference type="Proteomes" id="UP000198263"/>
    </source>
</evidence>